<comment type="caution">
    <text evidence="1">Lacks conserved residue(s) required for the propagation of feature annotation.</text>
</comment>
<dbReference type="GO" id="GO:0000139">
    <property type="term" value="C:Golgi membrane"/>
    <property type="evidence" value="ECO:0007669"/>
    <property type="project" value="UniProtKB-SubCell"/>
</dbReference>
<keyword evidence="1" id="KW-0812">Transmembrane</keyword>
<accession>A0A5N6L6V2</accession>
<gene>
    <name evidence="2" type="ORF">E3N88_46343</name>
</gene>
<reference evidence="2 3" key="1">
    <citation type="submission" date="2019-05" db="EMBL/GenBank/DDBJ databases">
        <title>Mikania micrantha, genome provides insights into the molecular mechanism of rapid growth.</title>
        <authorList>
            <person name="Liu B."/>
        </authorList>
    </citation>
    <scope>NUCLEOTIDE SEQUENCE [LARGE SCALE GENOMIC DNA]</scope>
    <source>
        <strain evidence="2">NLD-2019</strain>
        <tissue evidence="2">Leaf</tissue>
    </source>
</reference>
<keyword evidence="1" id="KW-1133">Transmembrane helix</keyword>
<proteinExistence type="inferred from homology"/>
<dbReference type="InterPro" id="IPR007217">
    <property type="entry name" value="Per1-like"/>
</dbReference>
<dbReference type="OrthoDB" id="419770at2759"/>
<name>A0A5N6L6V2_9ASTR</name>
<feature type="transmembrane region" description="Helical" evidence="1">
    <location>
        <begin position="93"/>
        <end position="116"/>
    </location>
</feature>
<comment type="caution">
    <text evidence="2">The sequence shown here is derived from an EMBL/GenBank/DDBJ whole genome shotgun (WGS) entry which is preliminary data.</text>
</comment>
<dbReference type="EMBL" id="SZYD01002806">
    <property type="protein sequence ID" value="KAC9112631.1"/>
    <property type="molecule type" value="Genomic_DNA"/>
</dbReference>
<dbReference type="GO" id="GO:0005789">
    <property type="term" value="C:endoplasmic reticulum membrane"/>
    <property type="evidence" value="ECO:0007669"/>
    <property type="project" value="TreeGrafter"/>
</dbReference>
<organism evidence="2 3">
    <name type="scientific">Mikania micrantha</name>
    <name type="common">bitter vine</name>
    <dbReference type="NCBI Taxonomy" id="192012"/>
    <lineage>
        <taxon>Eukaryota</taxon>
        <taxon>Viridiplantae</taxon>
        <taxon>Streptophyta</taxon>
        <taxon>Embryophyta</taxon>
        <taxon>Tracheophyta</taxon>
        <taxon>Spermatophyta</taxon>
        <taxon>Magnoliopsida</taxon>
        <taxon>eudicotyledons</taxon>
        <taxon>Gunneridae</taxon>
        <taxon>Pentapetalae</taxon>
        <taxon>asterids</taxon>
        <taxon>campanulids</taxon>
        <taxon>Asterales</taxon>
        <taxon>Asteraceae</taxon>
        <taxon>Asteroideae</taxon>
        <taxon>Heliantheae alliance</taxon>
        <taxon>Eupatorieae</taxon>
        <taxon>Mikania</taxon>
    </lineage>
</organism>
<evidence type="ECO:0000313" key="3">
    <source>
        <dbReference type="Proteomes" id="UP000326396"/>
    </source>
</evidence>
<keyword evidence="1" id="KW-0333">Golgi apparatus</keyword>
<comment type="subcellular location">
    <subcellularLocation>
        <location evidence="1">Golgi apparatus membrane</location>
        <topology evidence="1">Multi-pass membrane protein</topology>
    </subcellularLocation>
</comment>
<dbReference type="PANTHER" id="PTHR13148">
    <property type="entry name" value="PER1-RELATED"/>
    <property type="match status" value="1"/>
</dbReference>
<sequence>MALSRRLSVVLVAVFGLLPVLAPVMAMADPIYIILLGPYRYPIKQENRPIAVCAEQISMYAFMEEEREKAGDTPVKYHGKWPLKRAFGIEEPAAVAFSALNLAVQFHGWVSFFILVNYKLPLRPTRQTY</sequence>
<dbReference type="Proteomes" id="UP000326396">
    <property type="component" value="Unassembled WGS sequence"/>
</dbReference>
<evidence type="ECO:0000256" key="1">
    <source>
        <dbReference type="RuleBase" id="RU365066"/>
    </source>
</evidence>
<comment type="function">
    <text evidence="1">Involved in the lipid remodeling steps of GPI-anchor maturation.</text>
</comment>
<keyword evidence="3" id="KW-1185">Reference proteome</keyword>
<evidence type="ECO:0000313" key="2">
    <source>
        <dbReference type="EMBL" id="KAC9112631.1"/>
    </source>
</evidence>
<dbReference type="Pfam" id="PF04080">
    <property type="entry name" value="Per1"/>
    <property type="match status" value="1"/>
</dbReference>
<dbReference type="AlphaFoldDB" id="A0A5N6L6V2"/>
<dbReference type="GO" id="GO:0006506">
    <property type="term" value="P:GPI anchor biosynthetic process"/>
    <property type="evidence" value="ECO:0007669"/>
    <property type="project" value="UniProtKB-KW"/>
</dbReference>
<comment type="similarity">
    <text evidence="1">Belongs to the PGAP3 family.</text>
</comment>
<keyword evidence="1" id="KW-0472">Membrane</keyword>
<dbReference type="GO" id="GO:0016788">
    <property type="term" value="F:hydrolase activity, acting on ester bonds"/>
    <property type="evidence" value="ECO:0007669"/>
    <property type="project" value="TreeGrafter"/>
</dbReference>
<keyword evidence="1" id="KW-0337">GPI-anchor biosynthesis</keyword>
<dbReference type="PANTHER" id="PTHR13148:SF20">
    <property type="entry name" value="POST-GPI ATTACHMENT TO PROTEINS FACTOR 3"/>
    <property type="match status" value="1"/>
</dbReference>
<protein>
    <recommendedName>
        <fullName evidence="1">Post-GPI attachment to proteins factor 3</fullName>
    </recommendedName>
</protein>